<sequence>MKRILLTIVVLAMMIPSIYSVDIDRGDYSKKQFIQSITPKTEYAIYMLWGSLPVLYAGMHMQTHDVPSIMWAQRREHFDFSYLPDHVQQVEDLYLREGRLARVIQDLARDPKVRFTVYLTDTMAGWAILQYFVSIGIALDRLDIEFLSDGSATANLYYQQYVDNAQSAISRYQLQRQRVRQALYHTNYTRGSRLNTWDYHYMYAFAKELPRVRFWIPHTTDVFPKKSLIYSDMNWFMLPFHKLYNALTSDQRERFERMLQFNREEFDQTLFADKDRTPVIMIGGWSTDERGNRRISATFEQDVKALVAHMGAGYRFFFKGHPELPSGNPRERALMQQLGFESLPNVSFPFELLLLVYPNLMVGGYSSSVFMTADKTQLRFILGPLLAQPVLALYERGTWPDAIRIQDGVVLK</sequence>
<evidence type="ECO:0000313" key="1">
    <source>
        <dbReference type="EMBL" id="NIZ41247.1"/>
    </source>
</evidence>
<comment type="caution">
    <text evidence="1">The sequence shown here is derived from an EMBL/GenBank/DDBJ whole genome shotgun (WGS) entry which is preliminary data.</text>
</comment>
<dbReference type="Gene3D" id="3.40.50.11110">
    <property type="entry name" value="Sialyltransferase, C-terminal GT-B Rossman nucleotide-binding domain"/>
    <property type="match status" value="1"/>
</dbReference>
<keyword evidence="2" id="KW-1185">Reference proteome</keyword>
<gene>
    <name evidence="1" type="ORF">HCT14_06990</name>
</gene>
<dbReference type="EMBL" id="JAATLJ010000001">
    <property type="protein sequence ID" value="NIZ41247.1"/>
    <property type="molecule type" value="Genomic_DNA"/>
</dbReference>
<dbReference type="Proteomes" id="UP000711995">
    <property type="component" value="Unassembled WGS sequence"/>
</dbReference>
<dbReference type="SUPFAM" id="SSF53756">
    <property type="entry name" value="UDP-Glycosyltransferase/glycogen phosphorylase"/>
    <property type="match status" value="1"/>
</dbReference>
<evidence type="ECO:0000313" key="2">
    <source>
        <dbReference type="Proteomes" id="UP000711995"/>
    </source>
</evidence>
<name>A0A968G9Z0_9SPIO</name>
<dbReference type="RefSeq" id="WP_167700814.1">
    <property type="nucleotide sequence ID" value="NZ_CP118174.1"/>
</dbReference>
<protein>
    <submittedName>
        <fullName evidence="1">Uncharacterized protein</fullName>
    </submittedName>
</protein>
<organism evidence="1 2">
    <name type="scientific">Entomospira entomophila</name>
    <dbReference type="NCBI Taxonomy" id="2719988"/>
    <lineage>
        <taxon>Bacteria</taxon>
        <taxon>Pseudomonadati</taxon>
        <taxon>Spirochaetota</taxon>
        <taxon>Spirochaetia</taxon>
        <taxon>Spirochaetales</taxon>
        <taxon>Spirochaetaceae</taxon>
        <taxon>Entomospira</taxon>
    </lineage>
</organism>
<accession>A0A968G9Z0</accession>
<proteinExistence type="predicted"/>
<reference evidence="1 2" key="1">
    <citation type="submission" date="2020-03" db="EMBL/GenBank/DDBJ databases">
        <title>Spirochaetal bacteria isolated from arthropods constitute a novel genus Entomospira genus novum within the order Spirochaetales.</title>
        <authorList>
            <person name="Grana-Miraglia L."/>
            <person name="Sikutova S."/>
            <person name="Fingerle V."/>
            <person name="Sing A."/>
            <person name="Castillo-Ramirez S."/>
            <person name="Margos G."/>
            <person name="Rudolf I."/>
        </authorList>
    </citation>
    <scope>NUCLEOTIDE SEQUENCE [LARGE SCALE GENOMIC DNA]</scope>
    <source>
        <strain evidence="1 2">BR193</strain>
    </source>
</reference>
<dbReference type="AlphaFoldDB" id="A0A968G9Z0"/>